<dbReference type="EMBL" id="JAALLS010000060">
    <property type="protein sequence ID" value="NGP90283.1"/>
    <property type="molecule type" value="Genomic_DNA"/>
</dbReference>
<dbReference type="SUPFAM" id="SSF101898">
    <property type="entry name" value="NHL repeat"/>
    <property type="match status" value="1"/>
</dbReference>
<organism evidence="1 2">
    <name type="scientific">Fodinibius halophilus</name>
    <dbReference type="NCBI Taxonomy" id="1736908"/>
    <lineage>
        <taxon>Bacteria</taxon>
        <taxon>Pseudomonadati</taxon>
        <taxon>Balneolota</taxon>
        <taxon>Balneolia</taxon>
        <taxon>Balneolales</taxon>
        <taxon>Balneolaceae</taxon>
        <taxon>Fodinibius</taxon>
    </lineage>
</organism>
<reference evidence="1 2" key="1">
    <citation type="submission" date="2020-02" db="EMBL/GenBank/DDBJ databases">
        <title>Aliifodinibius halophilus 2W32, complete genome.</title>
        <authorList>
            <person name="Li Y."/>
            <person name="Wu S."/>
        </authorList>
    </citation>
    <scope>NUCLEOTIDE SEQUENCE [LARGE SCALE GENOMIC DNA]</scope>
    <source>
        <strain evidence="1 2">2W32</strain>
    </source>
</reference>
<dbReference type="Gene3D" id="2.120.10.30">
    <property type="entry name" value="TolB, C-terminal domain"/>
    <property type="match status" value="1"/>
</dbReference>
<evidence type="ECO:0000313" key="1">
    <source>
        <dbReference type="EMBL" id="NGP90283.1"/>
    </source>
</evidence>
<dbReference type="PROSITE" id="PS51257">
    <property type="entry name" value="PROKAR_LIPOPROTEIN"/>
    <property type="match status" value="1"/>
</dbReference>
<sequence>MRYIIPLFILSLFLGCSNGRRPAEKPSQSKQISKIKAKLPDSLQNLENLQVYSLQDQPYDTVTFQREQVFESSKEAIFDGYTGEIAVDEQNRVYIAVTKLGSVAVYVFSPEGEFITKFLREGRGPGEFIKISDILLQNNSLYVFGGSLQKVGIFNLKSHNRKHSITINTDSLTDKLSVLKADDLLSTNEGRLIVSFKGSTLFNPNMLSNKYYYEISKKGIVIDKPILKIPKTSFYKPNNRKTTHGTIRLPRSMPFSRNTLVSAGDSLLYSAWTEHFLIKVYDKSGNYRRAFYYPYEQAPLSVSEMPLGEARQKLIEEHPEKVPDTWPVIHNITADDEGRLWGQTITKSDSTYKGWVLNNQGKLLARFSWPGRRAERTPETPPLFKIKNGYLYTRERDISKGIDRIVKHKINFE</sequence>
<proteinExistence type="predicted"/>
<dbReference type="Pfam" id="PF17170">
    <property type="entry name" value="DUF5128"/>
    <property type="match status" value="1"/>
</dbReference>
<dbReference type="AlphaFoldDB" id="A0A6M1TD07"/>
<gene>
    <name evidence="1" type="ORF">G3569_18155</name>
</gene>
<dbReference type="Proteomes" id="UP000479132">
    <property type="component" value="Unassembled WGS sequence"/>
</dbReference>
<dbReference type="InterPro" id="IPR011042">
    <property type="entry name" value="6-blade_b-propeller_TolB-like"/>
</dbReference>
<keyword evidence="2" id="KW-1185">Reference proteome</keyword>
<accession>A0A6M1TD07</accession>
<protein>
    <submittedName>
        <fullName evidence="1">6-bladed beta-propeller</fullName>
    </submittedName>
</protein>
<name>A0A6M1TD07_9BACT</name>
<comment type="caution">
    <text evidence="1">The sequence shown here is derived from an EMBL/GenBank/DDBJ whole genome shotgun (WGS) entry which is preliminary data.</text>
</comment>
<evidence type="ECO:0000313" key="2">
    <source>
        <dbReference type="Proteomes" id="UP000479132"/>
    </source>
</evidence>